<dbReference type="RefSeq" id="YP_010842197.1">
    <property type="nucleotide sequence ID" value="NC_079139.1"/>
</dbReference>
<dbReference type="GeneID" id="80558794"/>
<protein>
    <submittedName>
        <fullName evidence="1">Uncharacterized protein</fullName>
    </submittedName>
</protein>
<accession>A0ABM7NTY3</accession>
<proteinExistence type="predicted"/>
<sequence length="271" mass="32445">MSNILMHKNWTEINKKYDIFIVIPKNTLIYRGTSVKICDKNNKYTFYSDFNTATWYAFASDFQKGENGKVICMKSNKQLVLLDMDNINTYPFLYHFDNIPKYQENKDVINFAFGYDHKKSIKNQNLKRCSCANIDKSFCDWFIKSIEGKINIDGYAFSGSKFFHNELMIFDTSIHNKLELMPIEYRFCIYYKKNTLKNYYILEIINGFISRSIKDEQIILFNGSHLEIKWNRNNIYKPDNNRLMDKFYFNEKNQFDKNVLNNHSKQIIYPL</sequence>
<keyword evidence="2" id="KW-1185">Reference proteome</keyword>
<evidence type="ECO:0000313" key="1">
    <source>
        <dbReference type="EMBL" id="BCS83589.1"/>
    </source>
</evidence>
<dbReference type="Proteomes" id="UP001321479">
    <property type="component" value="Segment"/>
</dbReference>
<name>A0ABM7NTY3_9VIRU</name>
<dbReference type="EMBL" id="AP024483">
    <property type="protein sequence ID" value="BCS83589.1"/>
    <property type="molecule type" value="Genomic_DNA"/>
</dbReference>
<reference evidence="1 2" key="1">
    <citation type="submission" date="2021-02" db="EMBL/GenBank/DDBJ databases">
        <title>Cotonvirus japonicus, which uses Golgi apparatus of host cells for its virion factory, phylogenetically links tailed tupanvirus and icosahedral mimivirus.</title>
        <authorList>
            <person name="Takahashi H."/>
            <person name="Fukaya S."/>
            <person name="Song C."/>
            <person name="Murata K."/>
            <person name="Takemura M."/>
        </authorList>
    </citation>
    <scope>NUCLEOTIDE SEQUENCE [LARGE SCALE GENOMIC DNA]</scope>
</reference>
<organism evidence="1 2">
    <name type="scientific">Cotonvirus japonicus</name>
    <dbReference type="NCBI Taxonomy" id="2811091"/>
    <lineage>
        <taxon>Viruses</taxon>
        <taxon>Varidnaviria</taxon>
        <taxon>Bamfordvirae</taxon>
        <taxon>Nucleocytoviricota</taxon>
        <taxon>Megaviricetes</taxon>
        <taxon>Imitervirales</taxon>
        <taxon>Mimiviridae</taxon>
        <taxon>Megamimivirinae</taxon>
        <taxon>Cotonvirus</taxon>
        <taxon>Cotonvirus japonicum</taxon>
    </lineage>
</organism>
<evidence type="ECO:0000313" key="2">
    <source>
        <dbReference type="Proteomes" id="UP001321479"/>
    </source>
</evidence>